<keyword evidence="10" id="KW-1185">Reference proteome</keyword>
<accession>A0A9D5HDC2</accession>
<comment type="caution">
    <text evidence="9">The sequence shown here is derived from an EMBL/GenBank/DDBJ whole genome shotgun (WGS) entry which is preliminary data.</text>
</comment>
<evidence type="ECO:0000256" key="7">
    <source>
        <dbReference type="SAM" id="Phobius"/>
    </source>
</evidence>
<reference evidence="9" key="2">
    <citation type="journal article" date="2022" name="Hortic Res">
        <title>The genome of Dioscorea zingiberensis sheds light on the biosynthesis, origin and evolution of the medicinally important diosgenin saponins.</title>
        <authorList>
            <person name="Li Y."/>
            <person name="Tan C."/>
            <person name="Li Z."/>
            <person name="Guo J."/>
            <person name="Li S."/>
            <person name="Chen X."/>
            <person name="Wang C."/>
            <person name="Dai X."/>
            <person name="Yang H."/>
            <person name="Song W."/>
            <person name="Hou L."/>
            <person name="Xu J."/>
            <person name="Tong Z."/>
            <person name="Xu A."/>
            <person name="Yuan X."/>
            <person name="Wang W."/>
            <person name="Yang Q."/>
            <person name="Chen L."/>
            <person name="Sun Z."/>
            <person name="Wang K."/>
            <person name="Pan B."/>
            <person name="Chen J."/>
            <person name="Bao Y."/>
            <person name="Liu F."/>
            <person name="Qi X."/>
            <person name="Gang D.R."/>
            <person name="Wen J."/>
            <person name="Li J."/>
        </authorList>
    </citation>
    <scope>NUCLEOTIDE SEQUENCE</scope>
    <source>
        <strain evidence="9">Dzin_1.0</strain>
    </source>
</reference>
<dbReference type="InterPro" id="IPR013057">
    <property type="entry name" value="AA_transpt_TM"/>
</dbReference>
<sequence>MEEIVAVDDGRIRTGTVWSATAHASTAIVGTGVLALPWSVAQLGWILGPLAIISFALVTYYTAVLLCDCYRSPDPVTGRRNYTYMDAIRTCLGERDVFLCGIAQYAVLWGTMVGYSITSAMCVLAIKISNCVHKLGRNASCKVSGIKYVMIFTVIQMLLSQIPNLEKIALISYIAVAMSLVYSSIALYLCVADFFYHPKPRGTFFGVKPGMTNISRLTKVWFSFQALGNIAFSYSYSMLLIEIEDTLRSPPPENETMKRASRYSIGTITLFYASLGCAGYATLGNDVPGNILTGFYEPSWLIDIANLSVLVHLIGAYQVFAQPIFSRYEKWLSARWPNSSFFNKVYTFKVPFTASKSFKFTLCKLLFRPSFVIFTTAVAMTLPFFNAVLGLFGALSFWPLSVHYPVTMYITQAKIKRGNRKWMVLQTMSLICLFVSIAGAIGSVADIIDRLKRAKFFKVEL</sequence>
<dbReference type="GO" id="GO:0006865">
    <property type="term" value="P:amino acid transport"/>
    <property type="evidence" value="ECO:0007669"/>
    <property type="project" value="UniProtKB-KW"/>
</dbReference>
<dbReference type="AlphaFoldDB" id="A0A9D5HDC2"/>
<dbReference type="EMBL" id="JAGGNH010000005">
    <property type="protein sequence ID" value="KAJ0972137.1"/>
    <property type="molecule type" value="Genomic_DNA"/>
</dbReference>
<dbReference type="Proteomes" id="UP001085076">
    <property type="component" value="Miscellaneous, Linkage group lg05"/>
</dbReference>
<proteinExistence type="predicted"/>
<evidence type="ECO:0000256" key="2">
    <source>
        <dbReference type="ARBA" id="ARBA00022448"/>
    </source>
</evidence>
<feature type="transmembrane region" description="Helical" evidence="7">
    <location>
        <begin position="145"/>
        <end position="162"/>
    </location>
</feature>
<feature type="transmembrane region" description="Helical" evidence="7">
    <location>
        <begin position="301"/>
        <end position="320"/>
    </location>
</feature>
<keyword evidence="4" id="KW-0029">Amino-acid transport</keyword>
<dbReference type="Pfam" id="PF01490">
    <property type="entry name" value="Aa_trans"/>
    <property type="match status" value="1"/>
</dbReference>
<feature type="domain" description="Amino acid transporter transmembrane" evidence="8">
    <location>
        <begin position="13"/>
        <end position="448"/>
    </location>
</feature>
<evidence type="ECO:0000256" key="6">
    <source>
        <dbReference type="ARBA" id="ARBA00023136"/>
    </source>
</evidence>
<feature type="transmembrane region" description="Helical" evidence="7">
    <location>
        <begin position="102"/>
        <end position="124"/>
    </location>
</feature>
<dbReference type="GO" id="GO:0016020">
    <property type="term" value="C:membrane"/>
    <property type="evidence" value="ECO:0007669"/>
    <property type="project" value="UniProtKB-SubCell"/>
</dbReference>
<comment type="subcellular location">
    <subcellularLocation>
        <location evidence="1">Membrane</location>
    </subcellularLocation>
</comment>
<keyword evidence="3 7" id="KW-0812">Transmembrane</keyword>
<organism evidence="9 10">
    <name type="scientific">Dioscorea zingiberensis</name>
    <dbReference type="NCBI Taxonomy" id="325984"/>
    <lineage>
        <taxon>Eukaryota</taxon>
        <taxon>Viridiplantae</taxon>
        <taxon>Streptophyta</taxon>
        <taxon>Embryophyta</taxon>
        <taxon>Tracheophyta</taxon>
        <taxon>Spermatophyta</taxon>
        <taxon>Magnoliopsida</taxon>
        <taxon>Liliopsida</taxon>
        <taxon>Dioscoreales</taxon>
        <taxon>Dioscoreaceae</taxon>
        <taxon>Dioscorea</taxon>
    </lineage>
</organism>
<evidence type="ECO:0000256" key="5">
    <source>
        <dbReference type="ARBA" id="ARBA00022989"/>
    </source>
</evidence>
<keyword evidence="5 7" id="KW-1133">Transmembrane helix</keyword>
<evidence type="ECO:0000313" key="10">
    <source>
        <dbReference type="Proteomes" id="UP001085076"/>
    </source>
</evidence>
<name>A0A9D5HDC2_9LILI</name>
<keyword evidence="2" id="KW-0813">Transport</keyword>
<feature type="transmembrane region" description="Helical" evidence="7">
    <location>
        <begin position="168"/>
        <end position="191"/>
    </location>
</feature>
<feature type="transmembrane region" description="Helical" evidence="7">
    <location>
        <begin position="422"/>
        <end position="445"/>
    </location>
</feature>
<dbReference type="OrthoDB" id="40134at2759"/>
<keyword evidence="6 7" id="KW-0472">Membrane</keyword>
<feature type="transmembrane region" description="Helical" evidence="7">
    <location>
        <begin position="43"/>
        <end position="63"/>
    </location>
</feature>
<evidence type="ECO:0000256" key="1">
    <source>
        <dbReference type="ARBA" id="ARBA00004370"/>
    </source>
</evidence>
<protein>
    <recommendedName>
        <fullName evidence="8">Amino acid transporter transmembrane domain-containing protein</fullName>
    </recommendedName>
</protein>
<evidence type="ECO:0000256" key="4">
    <source>
        <dbReference type="ARBA" id="ARBA00022970"/>
    </source>
</evidence>
<gene>
    <name evidence="9" type="ORF">J5N97_020096</name>
</gene>
<feature type="transmembrane region" description="Helical" evidence="7">
    <location>
        <begin position="365"/>
        <end position="385"/>
    </location>
</feature>
<dbReference type="PANTHER" id="PTHR48017">
    <property type="entry name" value="OS05G0424000 PROTEIN-RELATED"/>
    <property type="match status" value="1"/>
</dbReference>
<evidence type="ECO:0000256" key="3">
    <source>
        <dbReference type="ARBA" id="ARBA00022692"/>
    </source>
</evidence>
<feature type="transmembrane region" description="Helical" evidence="7">
    <location>
        <begin position="17"/>
        <end position="36"/>
    </location>
</feature>
<feature type="transmembrane region" description="Helical" evidence="7">
    <location>
        <begin position="263"/>
        <end position="281"/>
    </location>
</feature>
<evidence type="ECO:0000313" key="9">
    <source>
        <dbReference type="EMBL" id="KAJ0972137.1"/>
    </source>
</evidence>
<reference evidence="9" key="1">
    <citation type="submission" date="2021-03" db="EMBL/GenBank/DDBJ databases">
        <authorList>
            <person name="Li Z."/>
            <person name="Yang C."/>
        </authorList>
    </citation>
    <scope>NUCLEOTIDE SEQUENCE</scope>
    <source>
        <strain evidence="9">Dzin_1.0</strain>
        <tissue evidence="9">Leaf</tissue>
    </source>
</reference>
<evidence type="ECO:0000259" key="8">
    <source>
        <dbReference type="Pfam" id="PF01490"/>
    </source>
</evidence>